<dbReference type="EMBL" id="DQ333351">
    <property type="protein sequence ID" value="ABC61211.1"/>
    <property type="molecule type" value="Genomic_DNA"/>
</dbReference>
<dbReference type="Proteomes" id="UP000202317">
    <property type="component" value="Segment"/>
</dbReference>
<sequence>MNRLRTDENKVDSYRTVTEIVDSENFYKKEFDVTDLEYKNEAYLQKNKKRQLFLMVAKYFVEVVKELNIPDIRVLFDSNETDKIFTFVYYSLAFINNQMLPHNKQFIDIKFFRITDRKMAVATDPILFYKSLDSEDQTITCYVDTVNIHRILSKFVDVDTKFEPDDDKKEVFKLIDRIKKVEQRNLDLYCFNKIMLVDNQPTPTMDETYVTPFVTLLIIFSNAYLDLFKLLRSDFQQYYNYLLDHEGLVKERSLPNINNIITGNFSFKIDSVEKKGSVGLNFKL</sequence>
<dbReference type="GeneID" id="4155950"/>
<dbReference type="Pfam" id="PF05314">
    <property type="entry name" value="Baculo_ODV-E27"/>
    <property type="match status" value="1"/>
</dbReference>
<keyword evidence="2" id="KW-1185">Reference proteome</keyword>
<organism evidence="1 2">
    <name type="scientific">Choristoneura occidentalis granulovirus</name>
    <dbReference type="NCBI Taxonomy" id="364745"/>
    <lineage>
        <taxon>Viruses</taxon>
        <taxon>Viruses incertae sedis</taxon>
        <taxon>Naldaviricetes</taxon>
        <taxon>Lefavirales</taxon>
        <taxon>Baculoviridae</taxon>
        <taxon>Betabaculovirus</taxon>
        <taxon>Betabaculovirus chofumiferanae</taxon>
    </lineage>
</organism>
<dbReference type="OrthoDB" id="10588at10239"/>
<dbReference type="GO" id="GO:0019031">
    <property type="term" value="C:viral envelope"/>
    <property type="evidence" value="ECO:0007669"/>
    <property type="project" value="InterPro"/>
</dbReference>
<dbReference type="KEGG" id="vg:4155950"/>
<dbReference type="RefSeq" id="YP_654498.1">
    <property type="nucleotide sequence ID" value="NC_008168.1"/>
</dbReference>
<reference evidence="1 2" key="1">
    <citation type="journal article" date="2006" name="J. Gen. Virol.">
        <title>Sequence analysis of the Choristoneura occidentalis granulovirus genome.</title>
        <authorList>
            <person name="Escasa S.R."/>
            <person name="Lauzon H.A.M."/>
            <person name="Mathur A.C."/>
            <person name="Krell P.J."/>
            <person name="Arif B.M."/>
        </authorList>
    </citation>
    <scope>NUCLEOTIDE SEQUENCE [LARGE SCALE GENOMIC DNA]</scope>
</reference>
<proteinExistence type="predicted"/>
<accession>Q1A4L9</accession>
<evidence type="ECO:0000313" key="1">
    <source>
        <dbReference type="EMBL" id="ABC61211.1"/>
    </source>
</evidence>
<dbReference type="InterPro" id="IPR007978">
    <property type="entry name" value="Baculo_ODV-E27"/>
</dbReference>
<name>Q1A4L9_9BBAC</name>
<gene>
    <name evidence="1" type="primary">odv-e27</name>
</gene>
<protein>
    <submittedName>
        <fullName evidence="1">ODV-E27</fullName>
    </submittedName>
</protein>
<evidence type="ECO:0000313" key="2">
    <source>
        <dbReference type="Proteomes" id="UP000202317"/>
    </source>
</evidence>